<dbReference type="RefSeq" id="WP_013281522.1">
    <property type="nucleotide sequence ID" value="NC_014387.1"/>
</dbReference>
<sequence>MAFDVSKIATAVNKYLYSISDVNKLTSEGTGSDLPGISGIFPKYLNGALNNIDASKLDTESRQAIIDAMKVSDSMSLYGMNGSKDDNSALDALGSLSDLSSLGNISSLNQLGTLGELGVLSELLKAGLTDSEAKESLDKAASEVKASENQNTSGSSDVDQAFKEVSAAHSRNLNLEDEIKGAFAGMDNLAEQIQARIANRDITGEVNKSVANLDIKGDIIRSIANHDRSDEISEYNNYNASRIASYKNGTSNTSVFGDFKL</sequence>
<organism evidence="2 3">
    <name type="scientific">Butyrivibrio proteoclasticus (strain ATCC 51982 / DSM 14932 / B316)</name>
    <name type="common">Clostridium proteoclasticum</name>
    <dbReference type="NCBI Taxonomy" id="515622"/>
    <lineage>
        <taxon>Bacteria</taxon>
        <taxon>Bacillati</taxon>
        <taxon>Bacillota</taxon>
        <taxon>Clostridia</taxon>
        <taxon>Lachnospirales</taxon>
        <taxon>Lachnospiraceae</taxon>
        <taxon>Butyrivibrio</taxon>
    </lineage>
</organism>
<reference evidence="2 3" key="1">
    <citation type="journal article" date="2010" name="PLoS ONE">
        <title>The glycobiome of the rumen bacterium Butyrivibrio proteoclasticus B316(T) highlights adaptation to a polysaccharide-rich environment.</title>
        <authorList>
            <person name="Kelly W.J."/>
            <person name="Leahy S.C."/>
            <person name="Altermann E."/>
            <person name="Yeoman C.J."/>
            <person name="Dunne J.C."/>
            <person name="Kong Z."/>
            <person name="Pacheco D.M."/>
            <person name="Li D."/>
            <person name="Noel S.J."/>
            <person name="Moon C.D."/>
            <person name="Cookson A.L."/>
            <person name="Attwood G.T."/>
        </authorList>
    </citation>
    <scope>NUCLEOTIDE SEQUENCE [LARGE SCALE GENOMIC DNA]</scope>
    <source>
        <strain evidence="3">ATCC 51982 / DSM 14932 / B316</strain>
    </source>
</reference>
<accession>E0RVL9</accession>
<name>E0RVL9_BUTPB</name>
<dbReference type="EMBL" id="CP001810">
    <property type="protein sequence ID" value="ADL34868.1"/>
    <property type="molecule type" value="Genomic_DNA"/>
</dbReference>
<evidence type="ECO:0000256" key="1">
    <source>
        <dbReference type="SAM" id="MobiDB-lite"/>
    </source>
</evidence>
<dbReference type="KEGG" id="bpb:bpr_I2135"/>
<keyword evidence="3" id="KW-1185">Reference proteome</keyword>
<evidence type="ECO:0000313" key="2">
    <source>
        <dbReference type="EMBL" id="ADL34868.1"/>
    </source>
</evidence>
<protein>
    <submittedName>
        <fullName evidence="2">Uncharacterized protein</fullName>
    </submittedName>
</protein>
<gene>
    <name evidence="2" type="ordered locus">bpr_I2135</name>
</gene>
<dbReference type="STRING" id="515622.bpr_I2135"/>
<feature type="compositionally biased region" description="Polar residues" evidence="1">
    <location>
        <begin position="147"/>
        <end position="158"/>
    </location>
</feature>
<dbReference type="eggNOG" id="ENOG50326N9">
    <property type="taxonomic scope" value="Bacteria"/>
</dbReference>
<proteinExistence type="predicted"/>
<dbReference type="Proteomes" id="UP000001299">
    <property type="component" value="Chromosome 1"/>
</dbReference>
<dbReference type="HOGENOM" id="CLU_1064282_0_0_9"/>
<evidence type="ECO:0000313" key="3">
    <source>
        <dbReference type="Proteomes" id="UP000001299"/>
    </source>
</evidence>
<dbReference type="AlphaFoldDB" id="E0RVL9"/>
<feature type="region of interest" description="Disordered" evidence="1">
    <location>
        <begin position="139"/>
        <end position="158"/>
    </location>
</feature>